<dbReference type="NCBIfam" id="NF002334">
    <property type="entry name" value="PRK01294.1-2"/>
    <property type="match status" value="1"/>
</dbReference>
<keyword evidence="10 16" id="KW-0443">Lipid metabolism</keyword>
<evidence type="ECO:0000256" key="12">
    <source>
        <dbReference type="ARBA" id="ARBA00023186"/>
    </source>
</evidence>
<organism evidence="17 18">
    <name type="scientific">Halopseudomonas salegens</name>
    <dbReference type="NCBI Taxonomy" id="1434072"/>
    <lineage>
        <taxon>Bacteria</taxon>
        <taxon>Pseudomonadati</taxon>
        <taxon>Pseudomonadota</taxon>
        <taxon>Gammaproteobacteria</taxon>
        <taxon>Pseudomonadales</taxon>
        <taxon>Pseudomonadaceae</taxon>
        <taxon>Halopseudomonas</taxon>
    </lineage>
</organism>
<keyword evidence="5 16" id="KW-1003">Cell membrane</keyword>
<evidence type="ECO:0000256" key="6">
    <source>
        <dbReference type="ARBA" id="ARBA00022519"/>
    </source>
</evidence>
<evidence type="ECO:0000256" key="9">
    <source>
        <dbReference type="ARBA" id="ARBA00022989"/>
    </source>
</evidence>
<keyword evidence="11 16" id="KW-0472">Membrane</keyword>
<evidence type="ECO:0000256" key="16">
    <source>
        <dbReference type="HAMAP-Rule" id="MF_00790"/>
    </source>
</evidence>
<evidence type="ECO:0000256" key="14">
    <source>
        <dbReference type="ARBA" id="ARBA00031542"/>
    </source>
</evidence>
<comment type="subcellular location">
    <subcellularLocation>
        <location evidence="2">Cell inner membrane</location>
        <topology evidence="2">Single-pass membrane protein</topology>
        <orientation evidence="2">Periplasmic side</orientation>
    </subcellularLocation>
</comment>
<dbReference type="InterPro" id="IPR004961">
    <property type="entry name" value="Lipase_chaperone"/>
</dbReference>
<keyword evidence="12 16" id="KW-0143">Chaperone</keyword>
<evidence type="ECO:0000256" key="8">
    <source>
        <dbReference type="ARBA" id="ARBA00022963"/>
    </source>
</evidence>
<keyword evidence="9 16" id="KW-1133">Transmembrane helix</keyword>
<evidence type="ECO:0000256" key="7">
    <source>
        <dbReference type="ARBA" id="ARBA00022692"/>
    </source>
</evidence>
<sequence length="330" mass="36528">MKALIIYTPLVLSAVLLIGWLSQGDAPVETAAVSSPSPAETADLTTPAAMPGLQAPVPEALPASLRDTEVDGQLQVDAQGNLLITDQLRHLFDYFLATVGEVSQEQAEAKIRAYLRQNLAQPAQTQALDLLDDYLAYLHAVVDLESAYPRAADLDALLAREDAVQRLRASIFSAEAHAAFFAKEELYHRFTLQRMQVMQDATLDAVERGERIEALRDDLPDALRELLLPQLHADLRQQSQALLAAGGSSDELRNLRMELVGPQATERLEALDSQRADWQQRLDSFASEREQIMQHPGLAPTDQTAMLDELLARNFAEHEQLRVRALLDLP</sequence>
<dbReference type="Proteomes" id="UP000243924">
    <property type="component" value="Chromosome I"/>
</dbReference>
<keyword evidence="6 16" id="KW-0997">Cell inner membrane</keyword>
<evidence type="ECO:0000256" key="11">
    <source>
        <dbReference type="ARBA" id="ARBA00023136"/>
    </source>
</evidence>
<evidence type="ECO:0000256" key="13">
    <source>
        <dbReference type="ARBA" id="ARBA00030948"/>
    </source>
</evidence>
<dbReference type="GO" id="GO:0016042">
    <property type="term" value="P:lipid catabolic process"/>
    <property type="evidence" value="ECO:0007669"/>
    <property type="project" value="UniProtKB-UniRule"/>
</dbReference>
<dbReference type="STRING" id="1434072.SAMN05216210_3038"/>
<evidence type="ECO:0000256" key="2">
    <source>
        <dbReference type="ARBA" id="ARBA00004383"/>
    </source>
</evidence>
<dbReference type="AlphaFoldDB" id="A0A1H2HHY2"/>
<evidence type="ECO:0000256" key="10">
    <source>
        <dbReference type="ARBA" id="ARBA00023098"/>
    </source>
</evidence>
<dbReference type="OrthoDB" id="7025807at2"/>
<evidence type="ECO:0000256" key="1">
    <source>
        <dbReference type="ARBA" id="ARBA00003280"/>
    </source>
</evidence>
<comment type="function">
    <text evidence="1 16">May be involved in the folding of the extracellular lipase during its passage through the periplasm.</text>
</comment>
<dbReference type="SUPFAM" id="SSF158855">
    <property type="entry name" value="Lipase chaperone-like"/>
    <property type="match status" value="1"/>
</dbReference>
<evidence type="ECO:0000256" key="15">
    <source>
        <dbReference type="ARBA" id="ARBA00033028"/>
    </source>
</evidence>
<name>A0A1H2HHY2_9GAMM</name>
<evidence type="ECO:0000313" key="18">
    <source>
        <dbReference type="Proteomes" id="UP000243924"/>
    </source>
</evidence>
<evidence type="ECO:0000256" key="3">
    <source>
        <dbReference type="ARBA" id="ARBA00010358"/>
    </source>
</evidence>
<dbReference type="GO" id="GO:0005886">
    <property type="term" value="C:plasma membrane"/>
    <property type="evidence" value="ECO:0007669"/>
    <property type="project" value="UniProtKB-SubCell"/>
</dbReference>
<dbReference type="EMBL" id="LT629787">
    <property type="protein sequence ID" value="SDU31158.1"/>
    <property type="molecule type" value="Genomic_DNA"/>
</dbReference>
<dbReference type="Pfam" id="PF03280">
    <property type="entry name" value="Lipase_chap"/>
    <property type="match status" value="1"/>
</dbReference>
<dbReference type="GO" id="GO:0006457">
    <property type="term" value="P:protein folding"/>
    <property type="evidence" value="ECO:0007669"/>
    <property type="project" value="UniProtKB-UniRule"/>
</dbReference>
<keyword evidence="8 16" id="KW-0442">Lipid degradation</keyword>
<dbReference type="HAMAP" id="MF_00790">
    <property type="entry name" value="Lipase_chap"/>
    <property type="match status" value="1"/>
</dbReference>
<protein>
    <recommendedName>
        <fullName evidence="4 16">Lipase chaperone</fullName>
    </recommendedName>
    <alternativeName>
        <fullName evidence="16">Lipase activator protein</fullName>
    </alternativeName>
    <alternativeName>
        <fullName evidence="15 16">Lipase foldase</fullName>
    </alternativeName>
    <alternativeName>
        <fullName evidence="13 16">Lipase helper protein</fullName>
    </alternativeName>
    <alternativeName>
        <fullName evidence="14 16">Lipase modulator</fullName>
    </alternativeName>
</protein>
<evidence type="ECO:0000313" key="17">
    <source>
        <dbReference type="EMBL" id="SDU31158.1"/>
    </source>
</evidence>
<dbReference type="RefSeq" id="WP_092388534.1">
    <property type="nucleotide sequence ID" value="NZ_LT629787.1"/>
</dbReference>
<comment type="similarity">
    <text evidence="3 16">Belongs to the lipase chaperone family.</text>
</comment>
<reference evidence="18" key="1">
    <citation type="submission" date="2016-10" db="EMBL/GenBank/DDBJ databases">
        <authorList>
            <person name="Varghese N."/>
            <person name="Submissions S."/>
        </authorList>
    </citation>
    <scope>NUCLEOTIDE SEQUENCE [LARGE SCALE GENOMIC DNA]</scope>
    <source>
        <strain evidence="18">CECT 8338</strain>
    </source>
</reference>
<dbReference type="GO" id="GO:0051082">
    <property type="term" value="F:unfolded protein binding"/>
    <property type="evidence" value="ECO:0007669"/>
    <property type="project" value="UniProtKB-UniRule"/>
</dbReference>
<evidence type="ECO:0000256" key="5">
    <source>
        <dbReference type="ARBA" id="ARBA00022475"/>
    </source>
</evidence>
<evidence type="ECO:0000256" key="4">
    <source>
        <dbReference type="ARBA" id="ARBA00019692"/>
    </source>
</evidence>
<keyword evidence="7 16" id="KW-0812">Transmembrane</keyword>
<accession>A0A1H2HHY2</accession>
<gene>
    <name evidence="16" type="primary">lifO</name>
    <name evidence="17" type="ORF">SAMN05216210_3038</name>
</gene>
<proteinExistence type="inferred from homology"/>
<keyword evidence="18" id="KW-1185">Reference proteome</keyword>